<evidence type="ECO:0000313" key="2">
    <source>
        <dbReference type="Proteomes" id="UP000325313"/>
    </source>
</evidence>
<organism evidence="1 2">
    <name type="scientific">Puccinia graminis f. sp. tritici</name>
    <dbReference type="NCBI Taxonomy" id="56615"/>
    <lineage>
        <taxon>Eukaryota</taxon>
        <taxon>Fungi</taxon>
        <taxon>Dikarya</taxon>
        <taxon>Basidiomycota</taxon>
        <taxon>Pucciniomycotina</taxon>
        <taxon>Pucciniomycetes</taxon>
        <taxon>Pucciniales</taxon>
        <taxon>Pucciniaceae</taxon>
        <taxon>Puccinia</taxon>
    </lineage>
</organism>
<proteinExistence type="predicted"/>
<reference evidence="1 2" key="1">
    <citation type="submission" date="2019-05" db="EMBL/GenBank/DDBJ databases">
        <title>Emergence of the Ug99 lineage of the wheat stem rust pathogen through somatic hybridization.</title>
        <authorList>
            <person name="Li F."/>
            <person name="Upadhyaya N.M."/>
            <person name="Sperschneider J."/>
            <person name="Matny O."/>
            <person name="Nguyen-Phuc H."/>
            <person name="Mago R."/>
            <person name="Raley C."/>
            <person name="Miller M.E."/>
            <person name="Silverstein K.A.T."/>
            <person name="Henningsen E."/>
            <person name="Hirsch C.D."/>
            <person name="Visser B."/>
            <person name="Pretorius Z.A."/>
            <person name="Steffenson B.J."/>
            <person name="Schwessinger B."/>
            <person name="Dodds P.N."/>
            <person name="Figueroa M."/>
        </authorList>
    </citation>
    <scope>NUCLEOTIDE SEQUENCE [LARGE SCALE GENOMIC DNA]</scope>
    <source>
        <strain evidence="1 2">Ug99</strain>
    </source>
</reference>
<comment type="caution">
    <text evidence="1">The sequence shown here is derived from an EMBL/GenBank/DDBJ whole genome shotgun (WGS) entry which is preliminary data.</text>
</comment>
<name>A0A5B0MTL3_PUCGR</name>
<dbReference type="AlphaFoldDB" id="A0A5B0MTL3"/>
<dbReference type="EMBL" id="VDEP01000444">
    <property type="protein sequence ID" value="KAA1079120.1"/>
    <property type="molecule type" value="Genomic_DNA"/>
</dbReference>
<sequence>MLTSSTSTEICGSDAQGFDFSLKIILNHVWTKDEGDSTDDIDNNLIDSICLSFTPQLKTTSGVDWNLDSSLIDRLVRGRSGGHFSYLSVERRSTSSWRRFIPSQASLIACQASLIAWYEDDLVVVFLTYLVSRSCLCRLRPQLGIQIDTDLELN</sequence>
<accession>A0A5B0MTL3</accession>
<dbReference type="Proteomes" id="UP000325313">
    <property type="component" value="Unassembled WGS sequence"/>
</dbReference>
<evidence type="ECO:0000313" key="1">
    <source>
        <dbReference type="EMBL" id="KAA1079120.1"/>
    </source>
</evidence>
<gene>
    <name evidence="1" type="ORF">PGTUg99_021611</name>
</gene>
<protein>
    <submittedName>
        <fullName evidence="1">Uncharacterized protein</fullName>
    </submittedName>
</protein>